<accession>A0ABW3T7T3</accession>
<protein>
    <submittedName>
        <fullName evidence="2">Uncharacterized protein</fullName>
    </submittedName>
</protein>
<keyword evidence="1" id="KW-1133">Transmembrane helix</keyword>
<comment type="caution">
    <text evidence="2">The sequence shown here is derived from an EMBL/GenBank/DDBJ whole genome shotgun (WGS) entry which is preliminary data.</text>
</comment>
<keyword evidence="1" id="KW-0812">Transmembrane</keyword>
<evidence type="ECO:0000313" key="2">
    <source>
        <dbReference type="EMBL" id="MFD1192782.1"/>
    </source>
</evidence>
<dbReference type="RefSeq" id="WP_377354744.1">
    <property type="nucleotide sequence ID" value="NZ_JBHTLQ010000079.1"/>
</dbReference>
<sequence>MFEMRFKSVARSLGSLLRDTRGLVSVEATILLATLAVGASVAGYAAGPVIKRYADTLSANVQTARCLAAGEAGQPFPNCP</sequence>
<gene>
    <name evidence="2" type="ORF">ACFQ27_19495</name>
</gene>
<feature type="transmembrane region" description="Helical" evidence="1">
    <location>
        <begin position="21"/>
        <end position="46"/>
    </location>
</feature>
<evidence type="ECO:0000313" key="3">
    <source>
        <dbReference type="Proteomes" id="UP001597216"/>
    </source>
</evidence>
<dbReference type="EMBL" id="JBHTLQ010000079">
    <property type="protein sequence ID" value="MFD1192782.1"/>
    <property type="molecule type" value="Genomic_DNA"/>
</dbReference>
<name>A0ABW3T7T3_9CAUL</name>
<evidence type="ECO:0000256" key="1">
    <source>
        <dbReference type="SAM" id="Phobius"/>
    </source>
</evidence>
<dbReference type="Proteomes" id="UP001597216">
    <property type="component" value="Unassembled WGS sequence"/>
</dbReference>
<keyword evidence="1" id="KW-0472">Membrane</keyword>
<keyword evidence="3" id="KW-1185">Reference proteome</keyword>
<organism evidence="2 3">
    <name type="scientific">Phenylobacterium conjunctum</name>
    <dbReference type="NCBI Taxonomy" id="1298959"/>
    <lineage>
        <taxon>Bacteria</taxon>
        <taxon>Pseudomonadati</taxon>
        <taxon>Pseudomonadota</taxon>
        <taxon>Alphaproteobacteria</taxon>
        <taxon>Caulobacterales</taxon>
        <taxon>Caulobacteraceae</taxon>
        <taxon>Phenylobacterium</taxon>
    </lineage>
</organism>
<proteinExistence type="predicted"/>
<reference evidence="3" key="1">
    <citation type="journal article" date="2019" name="Int. J. Syst. Evol. Microbiol.">
        <title>The Global Catalogue of Microorganisms (GCM) 10K type strain sequencing project: providing services to taxonomists for standard genome sequencing and annotation.</title>
        <authorList>
            <consortium name="The Broad Institute Genomics Platform"/>
            <consortium name="The Broad Institute Genome Sequencing Center for Infectious Disease"/>
            <person name="Wu L."/>
            <person name="Ma J."/>
        </authorList>
    </citation>
    <scope>NUCLEOTIDE SEQUENCE [LARGE SCALE GENOMIC DNA]</scope>
    <source>
        <strain evidence="3">CCUG 55074</strain>
    </source>
</reference>